<dbReference type="Gene3D" id="3.90.190.10">
    <property type="entry name" value="Protein tyrosine phosphatase superfamily"/>
    <property type="match status" value="1"/>
</dbReference>
<keyword evidence="3" id="KW-0378">Hydrolase</keyword>
<dbReference type="PANTHER" id="PTHR10159">
    <property type="entry name" value="DUAL SPECIFICITY PROTEIN PHOSPHATASE"/>
    <property type="match status" value="1"/>
</dbReference>
<evidence type="ECO:0000256" key="2">
    <source>
        <dbReference type="ARBA" id="ARBA00013064"/>
    </source>
</evidence>
<evidence type="ECO:0000259" key="7">
    <source>
        <dbReference type="PROSITE" id="PS50206"/>
    </source>
</evidence>
<protein>
    <recommendedName>
        <fullName evidence="2">protein-tyrosine-phosphatase</fullName>
        <ecNumber evidence="2">3.1.3.48</ecNumber>
    </recommendedName>
</protein>
<dbReference type="PANTHER" id="PTHR10159:SF519">
    <property type="entry name" value="DUAL SPECIFICITY PROTEIN PHOSPHATASE MPK3"/>
    <property type="match status" value="1"/>
</dbReference>
<dbReference type="AlphaFoldDB" id="A0A814LTI6"/>
<keyword evidence="10" id="KW-1185">Reference proteome</keyword>
<dbReference type="PROSITE" id="PS00383">
    <property type="entry name" value="TYR_PHOSPHATASE_1"/>
    <property type="match status" value="1"/>
</dbReference>
<dbReference type="GO" id="GO:0005737">
    <property type="term" value="C:cytoplasm"/>
    <property type="evidence" value="ECO:0007669"/>
    <property type="project" value="TreeGrafter"/>
</dbReference>
<dbReference type="Pfam" id="PF00782">
    <property type="entry name" value="DSPc"/>
    <property type="match status" value="1"/>
</dbReference>
<evidence type="ECO:0000313" key="10">
    <source>
        <dbReference type="Proteomes" id="UP000663828"/>
    </source>
</evidence>
<evidence type="ECO:0000256" key="4">
    <source>
        <dbReference type="ARBA" id="ARBA00022912"/>
    </source>
</evidence>
<evidence type="ECO:0000313" key="8">
    <source>
        <dbReference type="EMBL" id="CAF1067582.1"/>
    </source>
</evidence>
<dbReference type="Pfam" id="PF00581">
    <property type="entry name" value="Rhodanese"/>
    <property type="match status" value="1"/>
</dbReference>
<keyword evidence="4" id="KW-0904">Protein phosphatase</keyword>
<feature type="domain" description="Tyrosine-protein phosphatase" evidence="5">
    <location>
        <begin position="219"/>
        <end position="363"/>
    </location>
</feature>
<dbReference type="SUPFAM" id="SSF52821">
    <property type="entry name" value="Rhodanese/Cell cycle control phosphatase"/>
    <property type="match status" value="1"/>
</dbReference>
<comment type="similarity">
    <text evidence="1">Belongs to the protein-tyrosine phosphatase family. Non-receptor class dual specificity subfamily.</text>
</comment>
<evidence type="ECO:0000256" key="1">
    <source>
        <dbReference type="ARBA" id="ARBA00008601"/>
    </source>
</evidence>
<evidence type="ECO:0000259" key="6">
    <source>
        <dbReference type="PROSITE" id="PS50056"/>
    </source>
</evidence>
<feature type="domain" description="Rhodanese" evidence="7">
    <location>
        <begin position="87"/>
        <end position="194"/>
    </location>
</feature>
<organism evidence="8 10">
    <name type="scientific">Adineta ricciae</name>
    <name type="common">Rotifer</name>
    <dbReference type="NCBI Taxonomy" id="249248"/>
    <lineage>
        <taxon>Eukaryota</taxon>
        <taxon>Metazoa</taxon>
        <taxon>Spiralia</taxon>
        <taxon>Gnathifera</taxon>
        <taxon>Rotifera</taxon>
        <taxon>Eurotatoria</taxon>
        <taxon>Bdelloidea</taxon>
        <taxon>Adinetida</taxon>
        <taxon>Adinetidae</taxon>
        <taxon>Adineta</taxon>
    </lineage>
</organism>
<evidence type="ECO:0000313" key="9">
    <source>
        <dbReference type="EMBL" id="CAF1161593.1"/>
    </source>
</evidence>
<dbReference type="PROSITE" id="PS50206">
    <property type="entry name" value="RHODANESE_3"/>
    <property type="match status" value="1"/>
</dbReference>
<dbReference type="SMART" id="SM00404">
    <property type="entry name" value="PTPc_motif"/>
    <property type="match status" value="1"/>
</dbReference>
<dbReference type="InterPro" id="IPR003595">
    <property type="entry name" value="Tyr_Pase_cat"/>
</dbReference>
<dbReference type="GO" id="GO:0043409">
    <property type="term" value="P:negative regulation of MAPK cascade"/>
    <property type="evidence" value="ECO:0007669"/>
    <property type="project" value="TreeGrafter"/>
</dbReference>
<reference evidence="8" key="1">
    <citation type="submission" date="2021-02" db="EMBL/GenBank/DDBJ databases">
        <authorList>
            <person name="Nowell W R."/>
        </authorList>
    </citation>
    <scope>NUCLEOTIDE SEQUENCE</scope>
</reference>
<evidence type="ECO:0000259" key="5">
    <source>
        <dbReference type="PROSITE" id="PS50054"/>
    </source>
</evidence>
<dbReference type="InterPro" id="IPR000387">
    <property type="entry name" value="Tyr_Pase_dom"/>
</dbReference>
<dbReference type="CDD" id="cd14498">
    <property type="entry name" value="DSP"/>
    <property type="match status" value="1"/>
</dbReference>
<dbReference type="SMART" id="SM00195">
    <property type="entry name" value="DSPc"/>
    <property type="match status" value="1"/>
</dbReference>
<dbReference type="InterPro" id="IPR029021">
    <property type="entry name" value="Prot-tyrosine_phosphatase-like"/>
</dbReference>
<dbReference type="EMBL" id="CAJNOR010001064">
    <property type="protein sequence ID" value="CAF1067582.1"/>
    <property type="molecule type" value="Genomic_DNA"/>
</dbReference>
<dbReference type="OrthoDB" id="165342at2759"/>
<proteinExistence type="inferred from homology"/>
<dbReference type="InterPro" id="IPR001763">
    <property type="entry name" value="Rhodanese-like_dom"/>
</dbReference>
<accession>A0A814LTI6</accession>
<name>A0A814LTI6_ADIRI</name>
<dbReference type="GO" id="GO:0004725">
    <property type="term" value="F:protein tyrosine phosphatase activity"/>
    <property type="evidence" value="ECO:0007669"/>
    <property type="project" value="UniProtKB-EC"/>
</dbReference>
<dbReference type="Proteomes" id="UP000663828">
    <property type="component" value="Unassembled WGS sequence"/>
</dbReference>
<dbReference type="EC" id="3.1.3.48" evidence="2"/>
<dbReference type="Gene3D" id="3.40.250.10">
    <property type="entry name" value="Rhodanese-like domain"/>
    <property type="match status" value="1"/>
</dbReference>
<dbReference type="InterPro" id="IPR000340">
    <property type="entry name" value="Dual-sp_phosphatase_cat-dom"/>
</dbReference>
<dbReference type="PROSITE" id="PS50054">
    <property type="entry name" value="TYR_PHOSPHATASE_DUAL"/>
    <property type="match status" value="1"/>
</dbReference>
<feature type="domain" description="Tyrosine specific protein phosphatases" evidence="6">
    <location>
        <begin position="283"/>
        <end position="341"/>
    </location>
</feature>
<dbReference type="PRINTS" id="PR01908">
    <property type="entry name" value="ADSPHPHTASE"/>
</dbReference>
<evidence type="ECO:0000256" key="3">
    <source>
        <dbReference type="ARBA" id="ARBA00022801"/>
    </source>
</evidence>
<dbReference type="SUPFAM" id="SSF52799">
    <property type="entry name" value="(Phosphotyrosine protein) phosphatases II"/>
    <property type="match status" value="1"/>
</dbReference>
<dbReference type="InterPro" id="IPR020422">
    <property type="entry name" value="TYR_PHOSPHATASE_DUAL_dom"/>
</dbReference>
<comment type="caution">
    <text evidence="8">The sequence shown here is derived from an EMBL/GenBank/DDBJ whole genome shotgun (WGS) entry which is preliminary data.</text>
</comment>
<gene>
    <name evidence="9" type="ORF">EDS130_LOCUS23173</name>
    <name evidence="8" type="ORF">XAT740_LOCUS16628</name>
</gene>
<dbReference type="Proteomes" id="UP000663852">
    <property type="component" value="Unassembled WGS sequence"/>
</dbReference>
<dbReference type="InterPro" id="IPR036873">
    <property type="entry name" value="Rhodanese-like_dom_sf"/>
</dbReference>
<dbReference type="InterPro" id="IPR016130">
    <property type="entry name" value="Tyr_Pase_AS"/>
</dbReference>
<dbReference type="PROSITE" id="PS50056">
    <property type="entry name" value="TYR_PHOSPHATASE_2"/>
    <property type="match status" value="1"/>
</dbReference>
<dbReference type="EMBL" id="CAJNOJ010000125">
    <property type="protein sequence ID" value="CAF1161593.1"/>
    <property type="molecule type" value="Genomic_DNA"/>
</dbReference>
<sequence>MTSFVTDHVLAEKKLNMLSKTEHTNPNTFSKPITVINSSTHSNRLHSGSDVHSTNSSNDYCTFLTSRQLVDLISTNSSVHERKSLPVIIDCRSQFDYSVERIISSHNINCRAKLLTRKLSSKPLEEIESNLALSLKHADSVLLYDQSIDVPSEEKIRSSPLNLVVQAAKKSNKKVFVLQGRFDAIKSQYPQIIQTAEHLPEDTSDGYVPSTPDTLDKENFTMTQIVPHIFVGNMLDSQNLDRLNQNRITHIINCTPDLPCKWEGKYKYLRVDVLDLPSQNIRKHFEDVFQFIDKALHDKSSNILVHCSAGISRSPTLVLAYMIKKDRMKLDDAFTAMRQLRQIVDPNISFMLQLQDWEKKCLLATSTTESNEVHSRPTSSSYCGSTSKSKTLADSAIIVQ</sequence>